<dbReference type="Gene3D" id="3.80.10.10">
    <property type="entry name" value="Ribonuclease Inhibitor"/>
    <property type="match status" value="1"/>
</dbReference>
<feature type="domain" description="F-box" evidence="1">
    <location>
        <begin position="35"/>
        <end position="71"/>
    </location>
</feature>
<dbReference type="Pfam" id="PF24758">
    <property type="entry name" value="LRR_At5g56370"/>
    <property type="match status" value="1"/>
</dbReference>
<dbReference type="PANTHER" id="PTHR31639">
    <property type="entry name" value="F-BOX PROTEIN-LIKE"/>
    <property type="match status" value="1"/>
</dbReference>
<dbReference type="CDD" id="cd22160">
    <property type="entry name" value="F-box_AtFBL13-like"/>
    <property type="match status" value="1"/>
</dbReference>
<evidence type="ECO:0000259" key="2">
    <source>
        <dbReference type="Pfam" id="PF24758"/>
    </source>
</evidence>
<evidence type="ECO:0000259" key="1">
    <source>
        <dbReference type="Pfam" id="PF00646"/>
    </source>
</evidence>
<dbReference type="Proteomes" id="UP001341840">
    <property type="component" value="Unassembled WGS sequence"/>
</dbReference>
<dbReference type="SUPFAM" id="SSF81383">
    <property type="entry name" value="F-box domain"/>
    <property type="match status" value="1"/>
</dbReference>
<feature type="domain" description="F-box/LRR-repeat protein 15/At3g58940/PEG3-like LRR" evidence="2">
    <location>
        <begin position="173"/>
        <end position="281"/>
    </location>
</feature>
<evidence type="ECO:0000313" key="3">
    <source>
        <dbReference type="EMBL" id="MED6118127.1"/>
    </source>
</evidence>
<dbReference type="InterPro" id="IPR053781">
    <property type="entry name" value="F-box_AtFBL13-like"/>
</dbReference>
<dbReference type="EMBL" id="JASCZI010030209">
    <property type="protein sequence ID" value="MED6118127.1"/>
    <property type="molecule type" value="Genomic_DNA"/>
</dbReference>
<evidence type="ECO:0000313" key="4">
    <source>
        <dbReference type="Proteomes" id="UP001341840"/>
    </source>
</evidence>
<dbReference type="SUPFAM" id="SSF52047">
    <property type="entry name" value="RNI-like"/>
    <property type="match status" value="1"/>
</dbReference>
<evidence type="ECO:0008006" key="5">
    <source>
        <dbReference type="Google" id="ProtNLM"/>
    </source>
</evidence>
<dbReference type="InterPro" id="IPR032675">
    <property type="entry name" value="LRR_dom_sf"/>
</dbReference>
<sequence>MAEEKTMARKTKIMKEDREAETTRVIKRRKRETTLDDLPNVLLTNIISSLPLVEAARTSVLAKGWRSLWRHTTHLDFDETSMFKSSTALYIAVIGIVLNSHIGDLTSVRFKCFNRSIGGVELWVDFVLNKYKKITSLSLECERLKPNPNDDSQSSGRSRLPKIVRPNFRPMVFSTLSSLELINYKMKDTSMLKAFDGCGAKLKTLKMKNMYMSDDVINGVLSKCLCLESLSVVKSKGFGTLVINNNPCLKFLELGWLDVEEVDVDVEGLETLVVDSLMCPPTNFKIYALDLRILKVSCSSSVPDRTRLLKTHYIFEHCSDLYCGSGRVRPSEDFADELFVVQCAQTREEHFNFHKNLQCSSDLQGTVGGGPARPLRRSCQMGRNV</sequence>
<keyword evidence="4" id="KW-1185">Reference proteome</keyword>
<reference evidence="3 4" key="1">
    <citation type="journal article" date="2023" name="Plants (Basel)">
        <title>Bridging the Gap: Combining Genomics and Transcriptomics Approaches to Understand Stylosanthes scabra, an Orphan Legume from the Brazilian Caatinga.</title>
        <authorList>
            <person name="Ferreira-Neto J.R.C."/>
            <person name="da Silva M.D."/>
            <person name="Binneck E."/>
            <person name="de Melo N.F."/>
            <person name="da Silva R.H."/>
            <person name="de Melo A.L.T.M."/>
            <person name="Pandolfi V."/>
            <person name="Bustamante F.O."/>
            <person name="Brasileiro-Vidal A.C."/>
            <person name="Benko-Iseppon A.M."/>
        </authorList>
    </citation>
    <scope>NUCLEOTIDE SEQUENCE [LARGE SCALE GENOMIC DNA]</scope>
    <source>
        <tissue evidence="3">Leaves</tissue>
    </source>
</reference>
<organism evidence="3 4">
    <name type="scientific">Stylosanthes scabra</name>
    <dbReference type="NCBI Taxonomy" id="79078"/>
    <lineage>
        <taxon>Eukaryota</taxon>
        <taxon>Viridiplantae</taxon>
        <taxon>Streptophyta</taxon>
        <taxon>Embryophyta</taxon>
        <taxon>Tracheophyta</taxon>
        <taxon>Spermatophyta</taxon>
        <taxon>Magnoliopsida</taxon>
        <taxon>eudicotyledons</taxon>
        <taxon>Gunneridae</taxon>
        <taxon>Pentapetalae</taxon>
        <taxon>rosids</taxon>
        <taxon>fabids</taxon>
        <taxon>Fabales</taxon>
        <taxon>Fabaceae</taxon>
        <taxon>Papilionoideae</taxon>
        <taxon>50 kb inversion clade</taxon>
        <taxon>dalbergioids sensu lato</taxon>
        <taxon>Dalbergieae</taxon>
        <taxon>Pterocarpus clade</taxon>
        <taxon>Stylosanthes</taxon>
    </lineage>
</organism>
<dbReference type="InterPro" id="IPR055411">
    <property type="entry name" value="LRR_FXL15/At3g58940/PEG3-like"/>
</dbReference>
<dbReference type="InterPro" id="IPR036047">
    <property type="entry name" value="F-box-like_dom_sf"/>
</dbReference>
<gene>
    <name evidence="3" type="ORF">PIB30_000109</name>
</gene>
<protein>
    <recommendedName>
        <fullName evidence="5">F-box domain-containing protein</fullName>
    </recommendedName>
</protein>
<dbReference type="InterPro" id="IPR001810">
    <property type="entry name" value="F-box_dom"/>
</dbReference>
<proteinExistence type="predicted"/>
<comment type="caution">
    <text evidence="3">The sequence shown here is derived from an EMBL/GenBank/DDBJ whole genome shotgun (WGS) entry which is preliminary data.</text>
</comment>
<dbReference type="Pfam" id="PF00646">
    <property type="entry name" value="F-box"/>
    <property type="match status" value="1"/>
</dbReference>
<dbReference type="PANTHER" id="PTHR31639:SF314">
    <property type="entry name" value="OS01G0752100 PROTEIN"/>
    <property type="match status" value="1"/>
</dbReference>
<accession>A0ABU6R184</accession>
<name>A0ABU6R184_9FABA</name>